<protein>
    <submittedName>
        <fullName evidence="2">Uncharacterized protein</fullName>
    </submittedName>
</protein>
<evidence type="ECO:0000313" key="3">
    <source>
        <dbReference type="Proteomes" id="UP000796761"/>
    </source>
</evidence>
<keyword evidence="3" id="KW-1185">Reference proteome</keyword>
<feature type="non-terminal residue" evidence="2">
    <location>
        <position position="203"/>
    </location>
</feature>
<dbReference type="Proteomes" id="UP000796761">
    <property type="component" value="Unassembled WGS sequence"/>
</dbReference>
<proteinExistence type="predicted"/>
<feature type="compositionally biased region" description="Pro residues" evidence="1">
    <location>
        <begin position="144"/>
        <end position="160"/>
    </location>
</feature>
<name>A0A8K1D8G9_9PASS</name>
<feature type="non-terminal residue" evidence="2">
    <location>
        <position position="1"/>
    </location>
</feature>
<organism evidence="2 3">
    <name type="scientific">Zosterops borbonicus</name>
    <dbReference type="NCBI Taxonomy" id="364589"/>
    <lineage>
        <taxon>Eukaryota</taxon>
        <taxon>Metazoa</taxon>
        <taxon>Chordata</taxon>
        <taxon>Craniata</taxon>
        <taxon>Vertebrata</taxon>
        <taxon>Euteleostomi</taxon>
        <taxon>Archelosauria</taxon>
        <taxon>Archosauria</taxon>
        <taxon>Dinosauria</taxon>
        <taxon>Saurischia</taxon>
        <taxon>Theropoda</taxon>
        <taxon>Coelurosauria</taxon>
        <taxon>Aves</taxon>
        <taxon>Neognathae</taxon>
        <taxon>Neoaves</taxon>
        <taxon>Telluraves</taxon>
        <taxon>Australaves</taxon>
        <taxon>Passeriformes</taxon>
        <taxon>Sylvioidea</taxon>
        <taxon>Zosteropidae</taxon>
        <taxon>Zosterops</taxon>
    </lineage>
</organism>
<reference evidence="2" key="1">
    <citation type="submission" date="2019-04" db="EMBL/GenBank/DDBJ databases">
        <title>Genome assembly of Zosterops borbonicus 15179.</title>
        <authorList>
            <person name="Leroy T."/>
            <person name="Anselmetti Y."/>
            <person name="Tilak M.-K."/>
            <person name="Nabholz B."/>
        </authorList>
    </citation>
    <scope>NUCLEOTIDE SEQUENCE</scope>
    <source>
        <strain evidence="2">HGM_15179</strain>
        <tissue evidence="2">Muscle</tissue>
    </source>
</reference>
<evidence type="ECO:0000313" key="2">
    <source>
        <dbReference type="EMBL" id="TRZ06506.1"/>
    </source>
</evidence>
<dbReference type="OrthoDB" id="166907at2759"/>
<sequence>NAQVEGRSLLRALVTEAVARAEQVLVLLLEVPKEQFLEGLSPDVAERSVRGFGGKFGILEGFGGDLGKILWILWRFGAVLSHFGPIFDHIFTNFLPFFCLPSPPPDPPPRILALLHQDLHPPALLGALGGLARAQLVLEGRPSPSSPTVPGGLPPSPSPPRLWGTPKNPKICPIWGSPPSPFAWGCRGPSGGRGRPWTCPTCT</sequence>
<comment type="caution">
    <text evidence="2">The sequence shown here is derived from an EMBL/GenBank/DDBJ whole genome shotgun (WGS) entry which is preliminary data.</text>
</comment>
<evidence type="ECO:0000256" key="1">
    <source>
        <dbReference type="SAM" id="MobiDB-lite"/>
    </source>
</evidence>
<dbReference type="EMBL" id="SWJQ01002441">
    <property type="protein sequence ID" value="TRZ06506.1"/>
    <property type="molecule type" value="Genomic_DNA"/>
</dbReference>
<feature type="region of interest" description="Disordered" evidence="1">
    <location>
        <begin position="140"/>
        <end position="162"/>
    </location>
</feature>
<gene>
    <name evidence="2" type="ORF">HGM15179_020601</name>
</gene>
<dbReference type="AlphaFoldDB" id="A0A8K1D8G9"/>
<accession>A0A8K1D8G9</accession>